<feature type="repeat" description="PPR" evidence="2">
    <location>
        <begin position="51"/>
        <end position="85"/>
    </location>
</feature>
<dbReference type="Gene3D" id="1.25.40.10">
    <property type="entry name" value="Tetratricopeptide repeat domain"/>
    <property type="match status" value="1"/>
</dbReference>
<evidence type="ECO:0000313" key="5">
    <source>
        <dbReference type="Proteomes" id="UP000436088"/>
    </source>
</evidence>
<evidence type="ECO:0008006" key="6">
    <source>
        <dbReference type="Google" id="ProtNLM"/>
    </source>
</evidence>
<dbReference type="Pfam" id="PF13041">
    <property type="entry name" value="PPR_2"/>
    <property type="match status" value="2"/>
</dbReference>
<dbReference type="SUPFAM" id="SSF48452">
    <property type="entry name" value="TPR-like"/>
    <property type="match status" value="1"/>
</dbReference>
<dbReference type="PANTHER" id="PTHR47937">
    <property type="entry name" value="PLASTID TRANSCRIPTIONALLY ACTIVE CHROMOSOME 2-LIKE PROTEIN"/>
    <property type="match status" value="1"/>
</dbReference>
<feature type="repeat" description="PPR" evidence="2">
    <location>
        <begin position="91"/>
        <end position="125"/>
    </location>
</feature>
<feature type="compositionally biased region" description="Acidic residues" evidence="3">
    <location>
        <begin position="229"/>
        <end position="238"/>
    </location>
</feature>
<comment type="caution">
    <text evidence="4">The sequence shown here is derived from an EMBL/GenBank/DDBJ whole genome shotgun (WGS) entry which is preliminary data.</text>
</comment>
<organism evidence="4 5">
    <name type="scientific">Hibiscus syriacus</name>
    <name type="common">Rose of Sharon</name>
    <dbReference type="NCBI Taxonomy" id="106335"/>
    <lineage>
        <taxon>Eukaryota</taxon>
        <taxon>Viridiplantae</taxon>
        <taxon>Streptophyta</taxon>
        <taxon>Embryophyta</taxon>
        <taxon>Tracheophyta</taxon>
        <taxon>Spermatophyta</taxon>
        <taxon>Magnoliopsida</taxon>
        <taxon>eudicotyledons</taxon>
        <taxon>Gunneridae</taxon>
        <taxon>Pentapetalae</taxon>
        <taxon>rosids</taxon>
        <taxon>malvids</taxon>
        <taxon>Malvales</taxon>
        <taxon>Malvaceae</taxon>
        <taxon>Malvoideae</taxon>
        <taxon>Hibiscus</taxon>
    </lineage>
</organism>
<dbReference type="PROSITE" id="PS51375">
    <property type="entry name" value="PPR"/>
    <property type="match status" value="4"/>
</dbReference>
<name>A0A6A2X2J4_HIBSY</name>
<keyword evidence="1" id="KW-0677">Repeat</keyword>
<dbReference type="InterPro" id="IPR002885">
    <property type="entry name" value="PPR_rpt"/>
</dbReference>
<keyword evidence="5" id="KW-1185">Reference proteome</keyword>
<dbReference type="PANTHER" id="PTHR47937:SF5">
    <property type="entry name" value="PENTATRICOPEPTIDE REPEAT-CONTAINING PROTEIN"/>
    <property type="match status" value="1"/>
</dbReference>
<proteinExistence type="predicted"/>
<evidence type="ECO:0000313" key="4">
    <source>
        <dbReference type="EMBL" id="KAE8662730.1"/>
    </source>
</evidence>
<feature type="repeat" description="PPR" evidence="2">
    <location>
        <begin position="126"/>
        <end position="160"/>
    </location>
</feature>
<dbReference type="AlphaFoldDB" id="A0A6A2X2J4"/>
<gene>
    <name evidence="4" type="ORF">F3Y22_tig00113156pilonHSYRG00116</name>
</gene>
<evidence type="ECO:0000256" key="3">
    <source>
        <dbReference type="SAM" id="MobiDB-lite"/>
    </source>
</evidence>
<dbReference type="InterPro" id="IPR052308">
    <property type="entry name" value="PPR_domain-containing"/>
</dbReference>
<reference evidence="4" key="1">
    <citation type="submission" date="2019-09" db="EMBL/GenBank/DDBJ databases">
        <title>Draft genome information of white flower Hibiscus syriacus.</title>
        <authorList>
            <person name="Kim Y.-M."/>
        </authorList>
    </citation>
    <scope>NUCLEOTIDE SEQUENCE [LARGE SCALE GENOMIC DNA]</scope>
    <source>
        <strain evidence="4">YM2019G1</strain>
    </source>
</reference>
<feature type="region of interest" description="Disordered" evidence="3">
    <location>
        <begin position="226"/>
        <end position="259"/>
    </location>
</feature>
<dbReference type="NCBIfam" id="TIGR00756">
    <property type="entry name" value="PPR"/>
    <property type="match status" value="4"/>
</dbReference>
<dbReference type="Pfam" id="PF01535">
    <property type="entry name" value="PPR"/>
    <property type="match status" value="1"/>
</dbReference>
<protein>
    <recommendedName>
        <fullName evidence="6">Pentatricopeptide repeat-containing protein</fullName>
    </recommendedName>
</protein>
<feature type="repeat" description="PPR" evidence="2">
    <location>
        <begin position="161"/>
        <end position="195"/>
    </location>
</feature>
<dbReference type="Proteomes" id="UP000436088">
    <property type="component" value="Unassembled WGS sequence"/>
</dbReference>
<dbReference type="EMBL" id="VEPZ02001695">
    <property type="protein sequence ID" value="KAE8662730.1"/>
    <property type="molecule type" value="Genomic_DNA"/>
</dbReference>
<evidence type="ECO:0000256" key="1">
    <source>
        <dbReference type="ARBA" id="ARBA00022737"/>
    </source>
</evidence>
<sequence>MAIFSFKGGCSSAAQMRKPCPGFGQSWKGMEKEAMECYEEACGENSMVKMSAVAYNYVLDALSKNEKFDEALRLFDRMKNEHNPPRRLAVNLGSFNVIVDVYCTEGKFKEAMDVFRSMLDYRRRPDTLSFNNLIDQLCQNGLLVEAEELYGGMGVEGVSPDEYTYVLLIYARFKVNRIDDGASYFRKMVEAGLRPNLAVYNREGNLKLQKQPREVPKLQSHLYFHQSEVPEDESEGPTEETTVMESVADSNAVDAKQQF</sequence>
<accession>A0A6A2X2J4</accession>
<evidence type="ECO:0000256" key="2">
    <source>
        <dbReference type="PROSITE-ProRule" id="PRU00708"/>
    </source>
</evidence>
<dbReference type="InterPro" id="IPR011990">
    <property type="entry name" value="TPR-like_helical_dom_sf"/>
</dbReference>